<reference evidence="3" key="1">
    <citation type="submission" date="2019-09" db="EMBL/GenBank/DDBJ databases">
        <title>Characterisation of the sponge microbiome using genome-centric metagenomics.</title>
        <authorList>
            <person name="Engelberts J.P."/>
            <person name="Robbins S.J."/>
            <person name="De Goeij J.M."/>
            <person name="Aranda M."/>
            <person name="Bell S.C."/>
            <person name="Webster N.S."/>
        </authorList>
    </citation>
    <scope>NUCLEOTIDE SEQUENCE</scope>
    <source>
        <strain evidence="3">SB0676_bin_10</strain>
    </source>
</reference>
<feature type="repeat" description="ANK" evidence="1">
    <location>
        <begin position="79"/>
        <end position="112"/>
    </location>
</feature>
<keyword evidence="1" id="KW-0040">ANK repeat</keyword>
<dbReference type="SMART" id="SM00248">
    <property type="entry name" value="ANK"/>
    <property type="match status" value="1"/>
</dbReference>
<dbReference type="Gene3D" id="1.25.40.20">
    <property type="entry name" value="Ankyrin repeat-containing domain"/>
    <property type="match status" value="1"/>
</dbReference>
<dbReference type="InterPro" id="IPR002110">
    <property type="entry name" value="Ankyrin_rpt"/>
</dbReference>
<sequence>MQLLRKALPHHSSTRRRAGGILALLASGVVALAAGAAVASPDCADWNTREFFEEATADDVARCLSQGADPRAWASEPDGLLTPLHLAAKHSDSPEVVKVLVDAGADPNERTFFVAHDYEMLWPRPLDLTYSLEMAKALVDAGADDSGGPYSRVKVLELVDSPDYCGNWNANNVIYESIADRLAALTRVYQTEEKAWAIWRKARVVIKSKLIEGEEVSTTELGLPPSVFDIDRFQDEV</sequence>
<feature type="non-terminal residue" evidence="3">
    <location>
        <position position="237"/>
    </location>
</feature>
<feature type="signal peptide" evidence="2">
    <location>
        <begin position="1"/>
        <end position="39"/>
    </location>
</feature>
<dbReference type="EMBL" id="VYDO01000005">
    <property type="protein sequence ID" value="MYG37454.1"/>
    <property type="molecule type" value="Genomic_DNA"/>
</dbReference>
<comment type="caution">
    <text evidence="3">The sequence shown here is derived from an EMBL/GenBank/DDBJ whole genome shotgun (WGS) entry which is preliminary data.</text>
</comment>
<evidence type="ECO:0000256" key="2">
    <source>
        <dbReference type="SAM" id="SignalP"/>
    </source>
</evidence>
<keyword evidence="2" id="KW-0732">Signal</keyword>
<dbReference type="PROSITE" id="PS50088">
    <property type="entry name" value="ANK_REPEAT"/>
    <property type="match status" value="1"/>
</dbReference>
<evidence type="ECO:0000256" key="1">
    <source>
        <dbReference type="PROSITE-ProRule" id="PRU00023"/>
    </source>
</evidence>
<name>A0A6B1F894_9SYNE</name>
<organism evidence="3">
    <name type="scientific">Synechococcus sp. SB0676_bin_10</name>
    <dbReference type="NCBI Taxonomy" id="2604869"/>
    <lineage>
        <taxon>Bacteria</taxon>
        <taxon>Bacillati</taxon>
        <taxon>Cyanobacteriota</taxon>
        <taxon>Cyanophyceae</taxon>
        <taxon>Synechococcales</taxon>
        <taxon>Synechococcaceae</taxon>
        <taxon>Synechococcus</taxon>
    </lineage>
</organism>
<dbReference type="InterPro" id="IPR036770">
    <property type="entry name" value="Ankyrin_rpt-contain_sf"/>
</dbReference>
<gene>
    <name evidence="3" type="ORF">F4162_00135</name>
</gene>
<protein>
    <submittedName>
        <fullName evidence="3">Uncharacterized protein</fullName>
    </submittedName>
</protein>
<dbReference type="AlphaFoldDB" id="A0A6B1F894"/>
<dbReference type="SUPFAM" id="SSF48403">
    <property type="entry name" value="Ankyrin repeat"/>
    <property type="match status" value="1"/>
</dbReference>
<evidence type="ECO:0000313" key="3">
    <source>
        <dbReference type="EMBL" id="MYG37454.1"/>
    </source>
</evidence>
<feature type="chain" id="PRO_5025453610" evidence="2">
    <location>
        <begin position="40"/>
        <end position="237"/>
    </location>
</feature>
<dbReference type="Pfam" id="PF00023">
    <property type="entry name" value="Ank"/>
    <property type="match status" value="1"/>
</dbReference>
<accession>A0A6B1F894</accession>
<proteinExistence type="predicted"/>
<dbReference type="PROSITE" id="PS50297">
    <property type="entry name" value="ANK_REP_REGION"/>
    <property type="match status" value="1"/>
</dbReference>